<sequence length="112" mass="12806">MSEVATVLQLHDLDLLLNEALDPKSRARLKKLGFEVQDPVVLQRARARLLQGVDRRWVNHYERALKRYGRAVAVVRDRVCQGCFITLPTSASPNAQESLTVCESCGRILYWR</sequence>
<dbReference type="EMBL" id="VBOT01000136">
    <property type="protein sequence ID" value="TMQ48648.1"/>
    <property type="molecule type" value="Genomic_DNA"/>
</dbReference>
<evidence type="ECO:0008006" key="3">
    <source>
        <dbReference type="Google" id="ProtNLM"/>
    </source>
</evidence>
<proteinExistence type="predicted"/>
<protein>
    <recommendedName>
        <fullName evidence="3">C4-type zinc ribbon domain-containing protein</fullName>
    </recommendedName>
</protein>
<dbReference type="Proteomes" id="UP000320184">
    <property type="component" value="Unassembled WGS sequence"/>
</dbReference>
<reference evidence="1 2" key="1">
    <citation type="journal article" date="2019" name="Nat. Microbiol.">
        <title>Mediterranean grassland soil C-N compound turnover is dependent on rainfall and depth, and is mediated by genomically divergent microorganisms.</title>
        <authorList>
            <person name="Diamond S."/>
            <person name="Andeer P.F."/>
            <person name="Li Z."/>
            <person name="Crits-Christoph A."/>
            <person name="Burstein D."/>
            <person name="Anantharaman K."/>
            <person name="Lane K.R."/>
            <person name="Thomas B.C."/>
            <person name="Pan C."/>
            <person name="Northen T.R."/>
            <person name="Banfield J.F."/>
        </authorList>
    </citation>
    <scope>NUCLEOTIDE SEQUENCE [LARGE SCALE GENOMIC DNA]</scope>
    <source>
        <strain evidence="1">WS_3</strain>
    </source>
</reference>
<evidence type="ECO:0000313" key="2">
    <source>
        <dbReference type="Proteomes" id="UP000320184"/>
    </source>
</evidence>
<comment type="caution">
    <text evidence="1">The sequence shown here is derived from an EMBL/GenBank/DDBJ whole genome shotgun (WGS) entry which is preliminary data.</text>
</comment>
<organism evidence="1 2">
    <name type="scientific">Eiseniibacteriota bacterium</name>
    <dbReference type="NCBI Taxonomy" id="2212470"/>
    <lineage>
        <taxon>Bacteria</taxon>
        <taxon>Candidatus Eiseniibacteriota</taxon>
    </lineage>
</organism>
<dbReference type="Gene3D" id="1.10.287.1490">
    <property type="match status" value="1"/>
</dbReference>
<evidence type="ECO:0000313" key="1">
    <source>
        <dbReference type="EMBL" id="TMQ48648.1"/>
    </source>
</evidence>
<dbReference type="AlphaFoldDB" id="A0A538SBA6"/>
<accession>A0A538SBA6</accession>
<name>A0A538SBA6_UNCEI</name>
<gene>
    <name evidence="1" type="ORF">E6K73_11705</name>
</gene>